<dbReference type="AlphaFoldDB" id="F4KZ20"/>
<dbReference type="GO" id="GO:0006784">
    <property type="term" value="P:heme A biosynthetic process"/>
    <property type="evidence" value="ECO:0007669"/>
    <property type="project" value="TreeGrafter"/>
</dbReference>
<sequence>MAVKTAVQKPLAAFWQKAEDFKLLVKLRLTLTVVFTSVMAYLIAVPGPASGLGIAVLCLGGFLVTAAANILNQVLEKDFDRLMKRTANRPLATGRMKVADAVLMAGLMSMVGITALAFFNPWTAFFGTLALVSYAFLYTPLKRISPIAVAVGAIPGALPTLIGAAAAEGYISALGLTLFTIQFFWQFPHFWSIAWLGKEDYELAGYKLLPGPEGQKEKYTGLQSFLYALVLIPVGFLPLSLGVAGWVATSCIVVSSIFFTYLGWRLYRNNDRKSALHLMFFSFVYIPLVLGVLLLDQI</sequence>
<feature type="transmembrane region" description="Helical" evidence="9">
    <location>
        <begin position="51"/>
        <end position="75"/>
    </location>
</feature>
<keyword evidence="4 9" id="KW-0812">Transmembrane</keyword>
<dbReference type="HOGENOM" id="CLU_029631_3_2_10"/>
<dbReference type="Pfam" id="PF01040">
    <property type="entry name" value="UbiA"/>
    <property type="match status" value="1"/>
</dbReference>
<dbReference type="EMBL" id="CP002691">
    <property type="protein sequence ID" value="AEE52707.1"/>
    <property type="molecule type" value="Genomic_DNA"/>
</dbReference>
<keyword evidence="5 9" id="KW-1133">Transmembrane helix</keyword>
<feature type="transmembrane region" description="Helical" evidence="9">
    <location>
        <begin position="148"/>
        <end position="167"/>
    </location>
</feature>
<dbReference type="GO" id="GO:0005886">
    <property type="term" value="C:plasma membrane"/>
    <property type="evidence" value="ECO:0007669"/>
    <property type="project" value="UniProtKB-SubCell"/>
</dbReference>
<comment type="pathway">
    <text evidence="9">Porphyrin-containing compound metabolism; heme O biosynthesis; heme O from protoheme: step 1/1.</text>
</comment>
<comment type="function">
    <text evidence="9">Converts heme B (protoheme IX) to heme O by substitution of the vinyl group on carbon 2 of heme B porphyrin ring with a hydroxyethyl farnesyl side group.</text>
</comment>
<gene>
    <name evidence="9" type="primary">ctaB</name>
    <name evidence="10" type="ordered locus">Halhy_4877</name>
</gene>
<dbReference type="EC" id="2.5.1.141" evidence="9"/>
<dbReference type="InterPro" id="IPR006369">
    <property type="entry name" value="Protohaem_IX_farnesylTrfase"/>
</dbReference>
<dbReference type="GO" id="GO:0008495">
    <property type="term" value="F:protoheme IX farnesyltransferase activity"/>
    <property type="evidence" value="ECO:0007669"/>
    <property type="project" value="UniProtKB-UniRule"/>
</dbReference>
<dbReference type="STRING" id="760192.Halhy_4877"/>
<dbReference type="PANTHER" id="PTHR43448">
    <property type="entry name" value="PROTOHEME IX FARNESYLTRANSFERASE, MITOCHONDRIAL"/>
    <property type="match status" value="1"/>
</dbReference>
<dbReference type="PANTHER" id="PTHR43448:SF2">
    <property type="entry name" value="PROTOHEME IX FARNESYLTRANSFERASE, MITOCHONDRIAL"/>
    <property type="match status" value="1"/>
</dbReference>
<dbReference type="Proteomes" id="UP000008461">
    <property type="component" value="Chromosome"/>
</dbReference>
<feature type="transmembrane region" description="Helical" evidence="9">
    <location>
        <begin position="243"/>
        <end position="264"/>
    </location>
</feature>
<keyword evidence="7 9" id="KW-0472">Membrane</keyword>
<dbReference type="Gene3D" id="1.10.357.140">
    <property type="entry name" value="UbiA prenyltransferase"/>
    <property type="match status" value="1"/>
</dbReference>
<dbReference type="InterPro" id="IPR044878">
    <property type="entry name" value="UbiA_sf"/>
</dbReference>
<dbReference type="NCBIfam" id="TIGR01473">
    <property type="entry name" value="cyoE_ctaB"/>
    <property type="match status" value="1"/>
</dbReference>
<dbReference type="KEGG" id="hhy:Halhy_4877"/>
<dbReference type="eggNOG" id="COG0109">
    <property type="taxonomic scope" value="Bacteria"/>
</dbReference>
<dbReference type="CDD" id="cd13957">
    <property type="entry name" value="PT_UbiA_Cox10"/>
    <property type="match status" value="1"/>
</dbReference>
<accession>F4KZ20</accession>
<dbReference type="InterPro" id="IPR030470">
    <property type="entry name" value="UbiA_prenylTrfase_CS"/>
</dbReference>
<evidence type="ECO:0000256" key="2">
    <source>
        <dbReference type="ARBA" id="ARBA00022475"/>
    </source>
</evidence>
<comment type="similarity">
    <text evidence="9">Belongs to the UbiA prenyltransferase family. Protoheme IX farnesyltransferase subfamily.</text>
</comment>
<dbReference type="HAMAP" id="MF_00154">
    <property type="entry name" value="CyoE_CtaB"/>
    <property type="match status" value="1"/>
</dbReference>
<evidence type="ECO:0000256" key="1">
    <source>
        <dbReference type="ARBA" id="ARBA00004141"/>
    </source>
</evidence>
<dbReference type="GO" id="GO:0048034">
    <property type="term" value="P:heme O biosynthetic process"/>
    <property type="evidence" value="ECO:0007669"/>
    <property type="project" value="UniProtKB-UniRule"/>
</dbReference>
<keyword evidence="2 9" id="KW-1003">Cell membrane</keyword>
<comment type="miscellaneous">
    <text evidence="9">Carbon 2 of the heme B porphyrin ring is defined according to the Fischer nomenclature.</text>
</comment>
<comment type="catalytic activity">
    <reaction evidence="8 9">
        <text>heme b + (2E,6E)-farnesyl diphosphate + H2O = Fe(II)-heme o + diphosphate</text>
        <dbReference type="Rhea" id="RHEA:28070"/>
        <dbReference type="ChEBI" id="CHEBI:15377"/>
        <dbReference type="ChEBI" id="CHEBI:33019"/>
        <dbReference type="ChEBI" id="CHEBI:60344"/>
        <dbReference type="ChEBI" id="CHEBI:60530"/>
        <dbReference type="ChEBI" id="CHEBI:175763"/>
        <dbReference type="EC" id="2.5.1.141"/>
    </reaction>
</comment>
<evidence type="ECO:0000256" key="8">
    <source>
        <dbReference type="ARBA" id="ARBA00047690"/>
    </source>
</evidence>
<keyword evidence="6 9" id="KW-0350">Heme biosynthesis</keyword>
<proteinExistence type="inferred from homology"/>
<evidence type="ECO:0000313" key="11">
    <source>
        <dbReference type="Proteomes" id="UP000008461"/>
    </source>
</evidence>
<keyword evidence="9" id="KW-0997">Cell inner membrane</keyword>
<reference evidence="10 11" key="1">
    <citation type="journal article" date="2011" name="Stand. Genomic Sci.">
        <title>Complete genome sequence of Haliscomenobacter hydrossis type strain (O).</title>
        <authorList>
            <consortium name="US DOE Joint Genome Institute (JGI-PGF)"/>
            <person name="Daligault H."/>
            <person name="Lapidus A."/>
            <person name="Zeytun A."/>
            <person name="Nolan M."/>
            <person name="Lucas S."/>
            <person name="Del Rio T.G."/>
            <person name="Tice H."/>
            <person name="Cheng J.F."/>
            <person name="Tapia R."/>
            <person name="Han C."/>
            <person name="Goodwin L."/>
            <person name="Pitluck S."/>
            <person name="Liolios K."/>
            <person name="Pagani I."/>
            <person name="Ivanova N."/>
            <person name="Huntemann M."/>
            <person name="Mavromatis K."/>
            <person name="Mikhailova N."/>
            <person name="Pati A."/>
            <person name="Chen A."/>
            <person name="Palaniappan K."/>
            <person name="Land M."/>
            <person name="Hauser L."/>
            <person name="Brambilla E.M."/>
            <person name="Rohde M."/>
            <person name="Verbarg S."/>
            <person name="Goker M."/>
            <person name="Bristow J."/>
            <person name="Eisen J.A."/>
            <person name="Markowitz V."/>
            <person name="Hugenholtz P."/>
            <person name="Kyrpides N.C."/>
            <person name="Klenk H.P."/>
            <person name="Woyke T."/>
        </authorList>
    </citation>
    <scope>NUCLEOTIDE SEQUENCE [LARGE SCALE GENOMIC DNA]</scope>
    <source>
        <strain evidence="11">ATCC 27775 / DSM 1100 / LMG 10767 / O</strain>
    </source>
</reference>
<protein>
    <recommendedName>
        <fullName evidence="9">Protoheme IX farnesyltransferase</fullName>
        <ecNumber evidence="9">2.5.1.141</ecNumber>
    </recommendedName>
    <alternativeName>
        <fullName evidence="9">Heme B farnesyltransferase</fullName>
    </alternativeName>
    <alternativeName>
        <fullName evidence="9">Heme O synthase</fullName>
    </alternativeName>
</protein>
<dbReference type="UniPathway" id="UPA00834">
    <property type="reaction ID" value="UER00712"/>
</dbReference>
<feature type="transmembrane region" description="Helical" evidence="9">
    <location>
        <begin position="276"/>
        <end position="295"/>
    </location>
</feature>
<dbReference type="RefSeq" id="WP_013767244.1">
    <property type="nucleotide sequence ID" value="NC_015510.1"/>
</dbReference>
<keyword evidence="3 9" id="KW-0808">Transferase</keyword>
<evidence type="ECO:0000256" key="7">
    <source>
        <dbReference type="ARBA" id="ARBA00023136"/>
    </source>
</evidence>
<evidence type="ECO:0000256" key="9">
    <source>
        <dbReference type="HAMAP-Rule" id="MF_00154"/>
    </source>
</evidence>
<organism evidence="10 11">
    <name type="scientific">Haliscomenobacter hydrossis (strain ATCC 27775 / DSM 1100 / LMG 10767 / O)</name>
    <dbReference type="NCBI Taxonomy" id="760192"/>
    <lineage>
        <taxon>Bacteria</taxon>
        <taxon>Pseudomonadati</taxon>
        <taxon>Bacteroidota</taxon>
        <taxon>Saprospiria</taxon>
        <taxon>Saprospirales</taxon>
        <taxon>Haliscomenobacteraceae</taxon>
        <taxon>Haliscomenobacter</taxon>
    </lineage>
</organism>
<feature type="transmembrane region" description="Helical" evidence="9">
    <location>
        <begin position="27"/>
        <end position="45"/>
    </location>
</feature>
<keyword evidence="11" id="KW-1185">Reference proteome</keyword>
<evidence type="ECO:0000313" key="10">
    <source>
        <dbReference type="EMBL" id="AEE52707.1"/>
    </source>
</evidence>
<evidence type="ECO:0000256" key="4">
    <source>
        <dbReference type="ARBA" id="ARBA00022692"/>
    </source>
</evidence>
<dbReference type="PROSITE" id="PS00943">
    <property type="entry name" value="UBIA"/>
    <property type="match status" value="1"/>
</dbReference>
<evidence type="ECO:0000256" key="6">
    <source>
        <dbReference type="ARBA" id="ARBA00023133"/>
    </source>
</evidence>
<evidence type="ECO:0000256" key="3">
    <source>
        <dbReference type="ARBA" id="ARBA00022679"/>
    </source>
</evidence>
<name>F4KZ20_HALH1</name>
<evidence type="ECO:0000256" key="5">
    <source>
        <dbReference type="ARBA" id="ARBA00022989"/>
    </source>
</evidence>
<reference key="2">
    <citation type="submission" date="2011-04" db="EMBL/GenBank/DDBJ databases">
        <title>Complete sequence of chromosome of Haliscomenobacter hydrossis DSM 1100.</title>
        <authorList>
            <consortium name="US DOE Joint Genome Institute (JGI-PGF)"/>
            <person name="Lucas S."/>
            <person name="Han J."/>
            <person name="Lapidus A."/>
            <person name="Bruce D."/>
            <person name="Goodwin L."/>
            <person name="Pitluck S."/>
            <person name="Peters L."/>
            <person name="Kyrpides N."/>
            <person name="Mavromatis K."/>
            <person name="Ivanova N."/>
            <person name="Ovchinnikova G."/>
            <person name="Pagani I."/>
            <person name="Daligault H."/>
            <person name="Detter J.C."/>
            <person name="Han C."/>
            <person name="Land M."/>
            <person name="Hauser L."/>
            <person name="Markowitz V."/>
            <person name="Cheng J.-F."/>
            <person name="Hugenholtz P."/>
            <person name="Woyke T."/>
            <person name="Wu D."/>
            <person name="Verbarg S."/>
            <person name="Frueling A."/>
            <person name="Brambilla E."/>
            <person name="Klenk H.-P."/>
            <person name="Eisen J.A."/>
        </authorList>
    </citation>
    <scope>NUCLEOTIDE SEQUENCE</scope>
    <source>
        <strain>DSM 1100</strain>
    </source>
</reference>
<comment type="subcellular location">
    <subcellularLocation>
        <location evidence="9">Cell inner membrane</location>
        <topology evidence="9">Multi-pass membrane protein</topology>
    </subcellularLocation>
    <subcellularLocation>
        <location evidence="1">Membrane</location>
        <topology evidence="1">Multi-pass membrane protein</topology>
    </subcellularLocation>
</comment>
<feature type="transmembrane region" description="Helical" evidence="9">
    <location>
        <begin position="173"/>
        <end position="197"/>
    </location>
</feature>
<dbReference type="InterPro" id="IPR000537">
    <property type="entry name" value="UbiA_prenyltransferase"/>
</dbReference>
<feature type="transmembrane region" description="Helical" evidence="9">
    <location>
        <begin position="96"/>
        <end position="118"/>
    </location>
</feature>
<dbReference type="OrthoDB" id="9814417at2"/>